<gene>
    <name evidence="1" type="ORF">NDU88_005196</name>
</gene>
<dbReference type="Proteomes" id="UP001066276">
    <property type="component" value="Chromosome 8"/>
</dbReference>
<evidence type="ECO:0000313" key="2">
    <source>
        <dbReference type="Proteomes" id="UP001066276"/>
    </source>
</evidence>
<keyword evidence="2" id="KW-1185">Reference proteome</keyword>
<organism evidence="1 2">
    <name type="scientific">Pleurodeles waltl</name>
    <name type="common">Iberian ribbed newt</name>
    <dbReference type="NCBI Taxonomy" id="8319"/>
    <lineage>
        <taxon>Eukaryota</taxon>
        <taxon>Metazoa</taxon>
        <taxon>Chordata</taxon>
        <taxon>Craniata</taxon>
        <taxon>Vertebrata</taxon>
        <taxon>Euteleostomi</taxon>
        <taxon>Amphibia</taxon>
        <taxon>Batrachia</taxon>
        <taxon>Caudata</taxon>
        <taxon>Salamandroidea</taxon>
        <taxon>Salamandridae</taxon>
        <taxon>Pleurodelinae</taxon>
        <taxon>Pleurodeles</taxon>
    </lineage>
</organism>
<protein>
    <submittedName>
        <fullName evidence="1">Uncharacterized protein</fullName>
    </submittedName>
</protein>
<dbReference type="EMBL" id="JANPWB010000012">
    <property type="protein sequence ID" value="KAJ1116995.1"/>
    <property type="molecule type" value="Genomic_DNA"/>
</dbReference>
<accession>A0AAV7NPV8</accession>
<evidence type="ECO:0000313" key="1">
    <source>
        <dbReference type="EMBL" id="KAJ1116995.1"/>
    </source>
</evidence>
<dbReference type="AlphaFoldDB" id="A0AAV7NPV8"/>
<sequence>MPDPTVRVLIALAREEPAACPAQGSRGLKFKRAPVRGRIKLPGALEAPEVALTCRERRQVPRSDAP</sequence>
<comment type="caution">
    <text evidence="1">The sequence shown here is derived from an EMBL/GenBank/DDBJ whole genome shotgun (WGS) entry which is preliminary data.</text>
</comment>
<name>A0AAV7NPV8_PLEWA</name>
<proteinExistence type="predicted"/>
<reference evidence="1" key="1">
    <citation type="journal article" date="2022" name="bioRxiv">
        <title>Sequencing and chromosome-scale assembly of the giantPleurodeles waltlgenome.</title>
        <authorList>
            <person name="Brown T."/>
            <person name="Elewa A."/>
            <person name="Iarovenko S."/>
            <person name="Subramanian E."/>
            <person name="Araus A.J."/>
            <person name="Petzold A."/>
            <person name="Susuki M."/>
            <person name="Suzuki K.-i.T."/>
            <person name="Hayashi T."/>
            <person name="Toyoda A."/>
            <person name="Oliveira C."/>
            <person name="Osipova E."/>
            <person name="Leigh N.D."/>
            <person name="Simon A."/>
            <person name="Yun M.H."/>
        </authorList>
    </citation>
    <scope>NUCLEOTIDE SEQUENCE</scope>
    <source>
        <strain evidence="1">20211129_DDA</strain>
        <tissue evidence="1">Liver</tissue>
    </source>
</reference>